<dbReference type="InterPro" id="IPR037066">
    <property type="entry name" value="Plug_dom_sf"/>
</dbReference>
<dbReference type="Proteomes" id="UP001597472">
    <property type="component" value="Unassembled WGS sequence"/>
</dbReference>
<evidence type="ECO:0000256" key="7">
    <source>
        <dbReference type="ARBA" id="ARBA00023136"/>
    </source>
</evidence>
<protein>
    <submittedName>
        <fullName evidence="14">TonB-dependent receptor plug domain-containing protein</fullName>
    </submittedName>
</protein>
<evidence type="ECO:0000313" key="14">
    <source>
        <dbReference type="EMBL" id="MFD2550653.1"/>
    </source>
</evidence>
<keyword evidence="4 10" id="KW-0812">Transmembrane</keyword>
<dbReference type="PROSITE" id="PS52016">
    <property type="entry name" value="TONB_DEPENDENT_REC_3"/>
    <property type="match status" value="1"/>
</dbReference>
<feature type="domain" description="TonB-dependent receptor-like beta-barrel" evidence="12">
    <location>
        <begin position="167"/>
        <end position="586"/>
    </location>
</feature>
<dbReference type="PANTHER" id="PTHR30069:SF29">
    <property type="entry name" value="HEMOGLOBIN AND HEMOGLOBIN-HAPTOGLOBIN-BINDING PROTEIN 1-RELATED"/>
    <property type="match status" value="1"/>
</dbReference>
<dbReference type="Gene3D" id="2.40.170.20">
    <property type="entry name" value="TonB-dependent receptor, beta-barrel domain"/>
    <property type="match status" value="1"/>
</dbReference>
<dbReference type="Gene3D" id="2.170.130.10">
    <property type="entry name" value="TonB-dependent receptor, plug domain"/>
    <property type="match status" value="1"/>
</dbReference>
<dbReference type="RefSeq" id="WP_376891476.1">
    <property type="nucleotide sequence ID" value="NZ_JBHULS010000001.1"/>
</dbReference>
<evidence type="ECO:0000256" key="1">
    <source>
        <dbReference type="ARBA" id="ARBA00004571"/>
    </source>
</evidence>
<comment type="subcellular location">
    <subcellularLocation>
        <location evidence="1 10">Cell outer membrane</location>
        <topology evidence="1 10">Multi-pass membrane protein</topology>
    </subcellularLocation>
</comment>
<evidence type="ECO:0000256" key="10">
    <source>
        <dbReference type="PROSITE-ProRule" id="PRU01360"/>
    </source>
</evidence>
<evidence type="ECO:0000259" key="13">
    <source>
        <dbReference type="Pfam" id="PF07715"/>
    </source>
</evidence>
<organism evidence="14 15">
    <name type="scientific">Bizionia sediminis</name>
    <dbReference type="NCBI Taxonomy" id="1737064"/>
    <lineage>
        <taxon>Bacteria</taxon>
        <taxon>Pseudomonadati</taxon>
        <taxon>Bacteroidota</taxon>
        <taxon>Flavobacteriia</taxon>
        <taxon>Flavobacteriales</taxon>
        <taxon>Flavobacteriaceae</taxon>
        <taxon>Bizionia</taxon>
    </lineage>
</organism>
<dbReference type="Pfam" id="PF07715">
    <property type="entry name" value="Plug"/>
    <property type="match status" value="1"/>
</dbReference>
<keyword evidence="15" id="KW-1185">Reference proteome</keyword>
<keyword evidence="7 10" id="KW-0472">Membrane</keyword>
<dbReference type="InterPro" id="IPR039426">
    <property type="entry name" value="TonB-dep_rcpt-like"/>
</dbReference>
<comment type="similarity">
    <text evidence="10 11">Belongs to the TonB-dependent receptor family.</text>
</comment>
<evidence type="ECO:0000313" key="15">
    <source>
        <dbReference type="Proteomes" id="UP001597472"/>
    </source>
</evidence>
<dbReference type="InterPro" id="IPR036942">
    <property type="entry name" value="Beta-barrel_TonB_sf"/>
</dbReference>
<evidence type="ECO:0000256" key="9">
    <source>
        <dbReference type="ARBA" id="ARBA00023237"/>
    </source>
</evidence>
<dbReference type="PANTHER" id="PTHR30069">
    <property type="entry name" value="TONB-DEPENDENT OUTER MEMBRANE RECEPTOR"/>
    <property type="match status" value="1"/>
</dbReference>
<evidence type="ECO:0000256" key="3">
    <source>
        <dbReference type="ARBA" id="ARBA00022452"/>
    </source>
</evidence>
<feature type="domain" description="TonB-dependent receptor plug" evidence="13">
    <location>
        <begin position="55"/>
        <end position="145"/>
    </location>
</feature>
<dbReference type="EMBL" id="JBHULS010000001">
    <property type="protein sequence ID" value="MFD2550653.1"/>
    <property type="molecule type" value="Genomic_DNA"/>
</dbReference>
<evidence type="ECO:0000259" key="12">
    <source>
        <dbReference type="Pfam" id="PF00593"/>
    </source>
</evidence>
<dbReference type="SUPFAM" id="SSF56935">
    <property type="entry name" value="Porins"/>
    <property type="match status" value="1"/>
</dbReference>
<evidence type="ECO:0000256" key="5">
    <source>
        <dbReference type="ARBA" id="ARBA00022729"/>
    </source>
</evidence>
<reference evidence="15" key="1">
    <citation type="journal article" date="2019" name="Int. J. Syst. Evol. Microbiol.">
        <title>The Global Catalogue of Microorganisms (GCM) 10K type strain sequencing project: providing services to taxonomists for standard genome sequencing and annotation.</title>
        <authorList>
            <consortium name="The Broad Institute Genomics Platform"/>
            <consortium name="The Broad Institute Genome Sequencing Center for Infectious Disease"/>
            <person name="Wu L."/>
            <person name="Ma J."/>
        </authorList>
    </citation>
    <scope>NUCLEOTIDE SEQUENCE [LARGE SCALE GENOMIC DNA]</scope>
    <source>
        <strain evidence="15">KCTC 42587</strain>
    </source>
</reference>
<accession>A0ABW5KQR6</accession>
<keyword evidence="8 14" id="KW-0675">Receptor</keyword>
<dbReference type="InterPro" id="IPR012910">
    <property type="entry name" value="Plug_dom"/>
</dbReference>
<keyword evidence="2 10" id="KW-0813">Transport</keyword>
<keyword evidence="5" id="KW-0732">Signal</keyword>
<evidence type="ECO:0000256" key="2">
    <source>
        <dbReference type="ARBA" id="ARBA00022448"/>
    </source>
</evidence>
<comment type="caution">
    <text evidence="14">The sequence shown here is derived from an EMBL/GenBank/DDBJ whole genome shotgun (WGS) entry which is preliminary data.</text>
</comment>
<proteinExistence type="inferred from homology"/>
<sequence>MKRLLFFTCLVGITSTLWSQTDLNKLQQLEEVLLKSDPGLYRFSDTQQTRQLSDTILIRSASSLTNLLNYNTGIYFKENGLGMVSSAAFRGTTAQQTAVIWNGININSQFNGQTDFNTINIRNFDAVTVRSGGGSVLYGSGAIGGSVHLNNTLHFNKGFKNKLFLRYGSFNTWDGSFKTSMSTSKFVINLDVSRASSSNDYTYVNSNLKNTNGQYHNQGIAANVAYKLNDNHTLKFHGYVFDGLRHFSQIFSSETPTKYKDFNTRNLLEWVGLYNAFTSRFKLAYLTEKYTYFSNINNPTGTGALANTVVAKHDLAFQVTDNLLLNSVIDFTKTTAEGASIQKETRSVTSFNLLLKHQLSKRFLYEVSVRQELTENYKAPFLFNAGFKFNPARFYTVTVNGSRNFRMPTVNDLYWDGSGNTNLKPEDAYQIETSHTLKYKGLELALTGFYNDINDLIRWLPIGTNWKPVNTAHVKTYGLETSLGIIQQFLAHTINVGANYSYTVSEDQRTKKQLIYVPNHKATGWFNYYFKNLSAYYQLMYVGDVFILSDNNPKYTLDAYTVSNAGLAYTLGNRKQYHFGIQIKNIFNKNYQSVANRFMPGTNYNIYLNLNF</sequence>
<name>A0ABW5KQR6_9FLAO</name>
<keyword evidence="6 11" id="KW-0798">TonB box</keyword>
<gene>
    <name evidence="14" type="ORF">ACFSQP_02370</name>
</gene>
<evidence type="ECO:0000256" key="4">
    <source>
        <dbReference type="ARBA" id="ARBA00022692"/>
    </source>
</evidence>
<evidence type="ECO:0000256" key="11">
    <source>
        <dbReference type="RuleBase" id="RU003357"/>
    </source>
</evidence>
<evidence type="ECO:0000256" key="6">
    <source>
        <dbReference type="ARBA" id="ARBA00023077"/>
    </source>
</evidence>
<keyword evidence="9 10" id="KW-0998">Cell outer membrane</keyword>
<evidence type="ECO:0000256" key="8">
    <source>
        <dbReference type="ARBA" id="ARBA00023170"/>
    </source>
</evidence>
<dbReference type="InterPro" id="IPR000531">
    <property type="entry name" value="Beta-barrel_TonB"/>
</dbReference>
<dbReference type="Pfam" id="PF00593">
    <property type="entry name" value="TonB_dep_Rec_b-barrel"/>
    <property type="match status" value="1"/>
</dbReference>
<keyword evidence="3 10" id="KW-1134">Transmembrane beta strand</keyword>